<evidence type="ECO:0000259" key="1">
    <source>
        <dbReference type="Pfam" id="PF24043"/>
    </source>
</evidence>
<gene>
    <name evidence="2" type="ORF">ACFP90_23145</name>
</gene>
<organism evidence="2 3">
    <name type="scientific">Deinococcus multiflagellatus</name>
    <dbReference type="NCBI Taxonomy" id="1656887"/>
    <lineage>
        <taxon>Bacteria</taxon>
        <taxon>Thermotogati</taxon>
        <taxon>Deinococcota</taxon>
        <taxon>Deinococci</taxon>
        <taxon>Deinococcales</taxon>
        <taxon>Deinococcaceae</taxon>
        <taxon>Deinococcus</taxon>
    </lineage>
</organism>
<protein>
    <recommendedName>
        <fullName evidence="1">DUF7352 domain-containing protein</fullName>
    </recommendedName>
</protein>
<feature type="domain" description="DUF7352" evidence="1">
    <location>
        <begin position="1"/>
        <end position="81"/>
    </location>
</feature>
<dbReference type="Proteomes" id="UP001596317">
    <property type="component" value="Unassembled WGS sequence"/>
</dbReference>
<name>A0ABW1ZQL2_9DEIO</name>
<keyword evidence="3" id="KW-1185">Reference proteome</keyword>
<evidence type="ECO:0000313" key="2">
    <source>
        <dbReference type="EMBL" id="MFC6662943.1"/>
    </source>
</evidence>
<dbReference type="Pfam" id="PF24043">
    <property type="entry name" value="DUF7352"/>
    <property type="match status" value="1"/>
</dbReference>
<reference evidence="3" key="1">
    <citation type="journal article" date="2019" name="Int. J. Syst. Evol. Microbiol.">
        <title>The Global Catalogue of Microorganisms (GCM) 10K type strain sequencing project: providing services to taxonomists for standard genome sequencing and annotation.</title>
        <authorList>
            <consortium name="The Broad Institute Genomics Platform"/>
            <consortium name="The Broad Institute Genome Sequencing Center for Infectious Disease"/>
            <person name="Wu L."/>
            <person name="Ma J."/>
        </authorList>
    </citation>
    <scope>NUCLEOTIDE SEQUENCE [LARGE SCALE GENOMIC DNA]</scope>
    <source>
        <strain evidence="3">CCUG 63830</strain>
    </source>
</reference>
<evidence type="ECO:0000313" key="3">
    <source>
        <dbReference type="Proteomes" id="UP001596317"/>
    </source>
</evidence>
<dbReference type="InterPro" id="IPR055776">
    <property type="entry name" value="DUF7352"/>
</dbReference>
<accession>A0ABW1ZQL2</accession>
<sequence length="89" mass="9888">MPDVIYKYPLSLLEPTELDLPDGEVTHVGAQNGQICLWIRHAQAAPATRRCTFMVVGTGQPFPTTMTSLGTVQMPPYVWHVGLLREQPL</sequence>
<comment type="caution">
    <text evidence="2">The sequence shown here is derived from an EMBL/GenBank/DDBJ whole genome shotgun (WGS) entry which is preliminary data.</text>
</comment>
<dbReference type="RefSeq" id="WP_224611775.1">
    <property type="nucleotide sequence ID" value="NZ_JAIQXV010000020.1"/>
</dbReference>
<proteinExistence type="predicted"/>
<dbReference type="EMBL" id="JBHSWB010000002">
    <property type="protein sequence ID" value="MFC6662943.1"/>
    <property type="molecule type" value="Genomic_DNA"/>
</dbReference>